<evidence type="ECO:0000256" key="1">
    <source>
        <dbReference type="SAM" id="MobiDB-lite"/>
    </source>
</evidence>
<organism evidence="2 3">
    <name type="scientific">Penicillium coprophilum</name>
    <dbReference type="NCBI Taxonomy" id="36646"/>
    <lineage>
        <taxon>Eukaryota</taxon>
        <taxon>Fungi</taxon>
        <taxon>Dikarya</taxon>
        <taxon>Ascomycota</taxon>
        <taxon>Pezizomycotina</taxon>
        <taxon>Eurotiomycetes</taxon>
        <taxon>Eurotiomycetidae</taxon>
        <taxon>Eurotiales</taxon>
        <taxon>Aspergillaceae</taxon>
        <taxon>Penicillium</taxon>
    </lineage>
</organism>
<protein>
    <submittedName>
        <fullName evidence="2">Uncharacterized protein</fullName>
    </submittedName>
</protein>
<reference evidence="3" key="1">
    <citation type="journal article" date="2017" name="Nat. Microbiol.">
        <title>Global analysis of biosynthetic gene clusters reveals vast potential of secondary metabolite production in Penicillium species.</title>
        <authorList>
            <person name="Nielsen J.C."/>
            <person name="Grijseels S."/>
            <person name="Prigent S."/>
            <person name="Ji B."/>
            <person name="Dainat J."/>
            <person name="Nielsen K.F."/>
            <person name="Frisvad J.C."/>
            <person name="Workman M."/>
            <person name="Nielsen J."/>
        </authorList>
    </citation>
    <scope>NUCLEOTIDE SEQUENCE [LARGE SCALE GENOMIC DNA]</scope>
    <source>
        <strain evidence="3">IBT 31321</strain>
    </source>
</reference>
<name>A0A1V6UVG1_9EURO</name>
<dbReference type="Proteomes" id="UP000191500">
    <property type="component" value="Unassembled WGS sequence"/>
</dbReference>
<feature type="region of interest" description="Disordered" evidence="1">
    <location>
        <begin position="35"/>
        <end position="183"/>
    </location>
</feature>
<keyword evidence="3" id="KW-1185">Reference proteome</keyword>
<evidence type="ECO:0000313" key="2">
    <source>
        <dbReference type="EMBL" id="OQE42421.1"/>
    </source>
</evidence>
<proteinExistence type="predicted"/>
<dbReference type="STRING" id="36646.A0A1V6UVG1"/>
<accession>A0A1V6UVG1</accession>
<dbReference type="EMBL" id="MDDG01000004">
    <property type="protein sequence ID" value="OQE42421.1"/>
    <property type="molecule type" value="Genomic_DNA"/>
</dbReference>
<dbReference type="AlphaFoldDB" id="A0A1V6UVG1"/>
<feature type="compositionally biased region" description="Acidic residues" evidence="1">
    <location>
        <begin position="156"/>
        <end position="183"/>
    </location>
</feature>
<feature type="compositionally biased region" description="Basic and acidic residues" evidence="1">
    <location>
        <begin position="39"/>
        <end position="51"/>
    </location>
</feature>
<sequence length="183" mass="20467">MGKVKWDAIADQTLLATIVETHHLSVDAAKVAEAWPTQDEDHRPTPRAIKERLHKIRELHRARNPDAAISRPSSPATPKKRTPRKKSDETSTTAGPSRKRKRMDDAADEEKASSAKEEGDLTAEHSEPFVESPAKEETALEHINPEIHQKIKQESPDVDNEEGDADWTADNENSDTESDQLLK</sequence>
<feature type="compositionally biased region" description="Basic and acidic residues" evidence="1">
    <location>
        <begin position="102"/>
        <end position="155"/>
    </location>
</feature>
<evidence type="ECO:0000313" key="3">
    <source>
        <dbReference type="Proteomes" id="UP000191500"/>
    </source>
</evidence>
<gene>
    <name evidence="2" type="ORF">PENCOP_c004G03100</name>
</gene>
<comment type="caution">
    <text evidence="2">The sequence shown here is derived from an EMBL/GenBank/DDBJ whole genome shotgun (WGS) entry which is preliminary data.</text>
</comment>